<accession>A0A8H7CVT2</accession>
<feature type="compositionally biased region" description="Basic and acidic residues" evidence="1">
    <location>
        <begin position="148"/>
        <end position="157"/>
    </location>
</feature>
<evidence type="ECO:0000313" key="3">
    <source>
        <dbReference type="Proteomes" id="UP000623467"/>
    </source>
</evidence>
<reference evidence="2" key="1">
    <citation type="submission" date="2020-05" db="EMBL/GenBank/DDBJ databases">
        <title>Mycena genomes resolve the evolution of fungal bioluminescence.</title>
        <authorList>
            <person name="Tsai I.J."/>
        </authorList>
    </citation>
    <scope>NUCLEOTIDE SEQUENCE</scope>
    <source>
        <strain evidence="2">160909Yilan</strain>
    </source>
</reference>
<dbReference type="Proteomes" id="UP000623467">
    <property type="component" value="Unassembled WGS sequence"/>
</dbReference>
<dbReference type="OrthoDB" id="3222060at2759"/>
<dbReference type="EMBL" id="JACAZH010000016">
    <property type="protein sequence ID" value="KAF7349198.1"/>
    <property type="molecule type" value="Genomic_DNA"/>
</dbReference>
<sequence>MTPQEVEIRRLRKKVREMERLYEQACEQVKTLESRPGSHRTHSAATALPSPPLSATHLPILPGLMEGPHGSARAPILRAEPRERRVHPPRMAPNGYLNCGCTYEEALFEESLARHHVGSYLPGETVRMDPALRNPLLKLLQQRYGYKDGDFERDPRTGDWIPGEGPARWEQQIQAGAPRRGR</sequence>
<gene>
    <name evidence="2" type="ORF">MSAN_01709200</name>
</gene>
<feature type="region of interest" description="Disordered" evidence="1">
    <location>
        <begin position="32"/>
        <end position="53"/>
    </location>
</feature>
<proteinExistence type="predicted"/>
<organism evidence="2 3">
    <name type="scientific">Mycena sanguinolenta</name>
    <dbReference type="NCBI Taxonomy" id="230812"/>
    <lineage>
        <taxon>Eukaryota</taxon>
        <taxon>Fungi</taxon>
        <taxon>Dikarya</taxon>
        <taxon>Basidiomycota</taxon>
        <taxon>Agaricomycotina</taxon>
        <taxon>Agaricomycetes</taxon>
        <taxon>Agaricomycetidae</taxon>
        <taxon>Agaricales</taxon>
        <taxon>Marasmiineae</taxon>
        <taxon>Mycenaceae</taxon>
        <taxon>Mycena</taxon>
    </lineage>
</organism>
<feature type="region of interest" description="Disordered" evidence="1">
    <location>
        <begin position="148"/>
        <end position="182"/>
    </location>
</feature>
<feature type="compositionally biased region" description="Low complexity" evidence="1">
    <location>
        <begin position="43"/>
        <end position="53"/>
    </location>
</feature>
<dbReference type="AlphaFoldDB" id="A0A8H7CVT2"/>
<comment type="caution">
    <text evidence="2">The sequence shown here is derived from an EMBL/GenBank/DDBJ whole genome shotgun (WGS) entry which is preliminary data.</text>
</comment>
<keyword evidence="3" id="KW-1185">Reference proteome</keyword>
<evidence type="ECO:0000256" key="1">
    <source>
        <dbReference type="SAM" id="MobiDB-lite"/>
    </source>
</evidence>
<evidence type="ECO:0000313" key="2">
    <source>
        <dbReference type="EMBL" id="KAF7349198.1"/>
    </source>
</evidence>
<protein>
    <submittedName>
        <fullName evidence="2">Uncharacterized protein</fullName>
    </submittedName>
</protein>
<name>A0A8H7CVT2_9AGAR</name>